<accession>A0ABU3GYG0</accession>
<feature type="transmembrane region" description="Helical" evidence="8">
    <location>
        <begin position="400"/>
        <end position="419"/>
    </location>
</feature>
<comment type="subcellular location">
    <subcellularLocation>
        <location evidence="1">Cell membrane</location>
        <topology evidence="1">Multi-pass membrane protein</topology>
    </subcellularLocation>
</comment>
<feature type="domain" description="Major facilitator superfamily (MFS) profile" evidence="9">
    <location>
        <begin position="16"/>
        <end position="423"/>
    </location>
</feature>
<evidence type="ECO:0000256" key="5">
    <source>
        <dbReference type="ARBA" id="ARBA00022847"/>
    </source>
</evidence>
<proteinExistence type="predicted"/>
<feature type="transmembrane region" description="Helical" evidence="8">
    <location>
        <begin position="278"/>
        <end position="297"/>
    </location>
</feature>
<dbReference type="InterPro" id="IPR051084">
    <property type="entry name" value="H+-coupled_symporters"/>
</dbReference>
<feature type="transmembrane region" description="Helical" evidence="8">
    <location>
        <begin position="153"/>
        <end position="176"/>
    </location>
</feature>
<dbReference type="InterPro" id="IPR011701">
    <property type="entry name" value="MFS"/>
</dbReference>
<feature type="transmembrane region" description="Helical" evidence="8">
    <location>
        <begin position="188"/>
        <end position="208"/>
    </location>
</feature>
<evidence type="ECO:0000256" key="3">
    <source>
        <dbReference type="ARBA" id="ARBA00022475"/>
    </source>
</evidence>
<feature type="transmembrane region" description="Helical" evidence="8">
    <location>
        <begin position="87"/>
        <end position="106"/>
    </location>
</feature>
<dbReference type="InterPro" id="IPR005828">
    <property type="entry name" value="MFS_sugar_transport-like"/>
</dbReference>
<feature type="transmembrane region" description="Helical" evidence="8">
    <location>
        <begin position="59"/>
        <end position="80"/>
    </location>
</feature>
<dbReference type="Pfam" id="PF07690">
    <property type="entry name" value="MFS_1"/>
    <property type="match status" value="1"/>
</dbReference>
<reference evidence="11" key="1">
    <citation type="submission" date="2023-07" db="EMBL/GenBank/DDBJ databases">
        <title>Functional and genomic diversity of the sorghum phyllosphere microbiome.</title>
        <authorList>
            <person name="Shade A."/>
        </authorList>
    </citation>
    <scope>NUCLEOTIDE SEQUENCE [LARGE SCALE GENOMIC DNA]</scope>
    <source>
        <strain evidence="11">SORGH_AS_0422</strain>
    </source>
</reference>
<dbReference type="InterPro" id="IPR020846">
    <property type="entry name" value="MFS_dom"/>
</dbReference>
<dbReference type="PROSITE" id="PS50850">
    <property type="entry name" value="MFS"/>
    <property type="match status" value="1"/>
</dbReference>
<feature type="transmembrane region" description="Helical" evidence="8">
    <location>
        <begin position="368"/>
        <end position="388"/>
    </location>
</feature>
<comment type="caution">
    <text evidence="10">The sequence shown here is derived from an EMBL/GenBank/DDBJ whole genome shotgun (WGS) entry which is preliminary data.</text>
</comment>
<dbReference type="InterPro" id="IPR036259">
    <property type="entry name" value="MFS_trans_sf"/>
</dbReference>
<dbReference type="CDD" id="cd17367">
    <property type="entry name" value="MFS_KgtP"/>
    <property type="match status" value="1"/>
</dbReference>
<keyword evidence="7 8" id="KW-0472">Membrane</keyword>
<keyword evidence="6 8" id="KW-1133">Transmembrane helix</keyword>
<protein>
    <submittedName>
        <fullName evidence="10">MHS family alpha-ketoglutarate permease-like MFS transporter</fullName>
    </submittedName>
</protein>
<gene>
    <name evidence="10" type="ORF">QE417_003870</name>
</gene>
<evidence type="ECO:0000313" key="10">
    <source>
        <dbReference type="EMBL" id="MDT3404798.1"/>
    </source>
</evidence>
<feature type="transmembrane region" description="Helical" evidence="8">
    <location>
        <begin position="112"/>
        <end position="132"/>
    </location>
</feature>
<dbReference type="PANTHER" id="PTHR43528:SF5">
    <property type="entry name" value="PROLINE_BETAINE TRANSPORTER"/>
    <property type="match status" value="1"/>
</dbReference>
<evidence type="ECO:0000256" key="2">
    <source>
        <dbReference type="ARBA" id="ARBA00022448"/>
    </source>
</evidence>
<keyword evidence="3" id="KW-1003">Cell membrane</keyword>
<evidence type="ECO:0000256" key="4">
    <source>
        <dbReference type="ARBA" id="ARBA00022692"/>
    </source>
</evidence>
<dbReference type="EMBL" id="JAVLVU010000001">
    <property type="protein sequence ID" value="MDT3404798.1"/>
    <property type="molecule type" value="Genomic_DNA"/>
</dbReference>
<keyword evidence="5" id="KW-0769">Symport</keyword>
<evidence type="ECO:0000256" key="1">
    <source>
        <dbReference type="ARBA" id="ARBA00004651"/>
    </source>
</evidence>
<evidence type="ECO:0000256" key="6">
    <source>
        <dbReference type="ARBA" id="ARBA00022989"/>
    </source>
</evidence>
<evidence type="ECO:0000256" key="8">
    <source>
        <dbReference type="SAM" id="Phobius"/>
    </source>
</evidence>
<keyword evidence="4 8" id="KW-0812">Transmembrane</keyword>
<keyword evidence="11" id="KW-1185">Reference proteome</keyword>
<evidence type="ECO:0000256" key="7">
    <source>
        <dbReference type="ARBA" id="ARBA00023136"/>
    </source>
</evidence>
<dbReference type="SUPFAM" id="SSF103473">
    <property type="entry name" value="MFS general substrate transporter"/>
    <property type="match status" value="1"/>
</dbReference>
<sequence length="431" mass="47474">MAASTSHYTKAQHFKSIFGGSVGNLIEWYDWYAYSVFSLYFAGAFFPEESETAQLLNTAGIFAIGFLMRPVGGWLMGAYADRKGRKAALTLSVLLMSAGSLLITIVPGYRTIGIAAPIILVLARMLQGLSVGGEYGTAATYLSEIAPRNKQGLYSSFQYVTTTLGQLVALAALMLLERWLLGPAKLVAWGWRIPFGFGALLALSAIYLRRSLPETESYQQEAIVTEKRGSLNELAKYKREVLIICGFTIGLTVSYYTFSTYVQKFLVNSAGFSKPDATLITTTSLIVFMLVQPLAGLLGDYVGRKRIMIIYGVLALITTMPIMLLLSNTHNIWVATLLIIIALCILSLNTSISAIIKAELFPVNVRSLGVSLPYAFTVALFGGTAEYIGLWFKNIDHPNYFYVYLTVCIALSLWVSIIMPDPQRHSRIETK</sequence>
<dbReference type="Pfam" id="PF00083">
    <property type="entry name" value="Sugar_tr"/>
    <property type="match status" value="1"/>
</dbReference>
<organism evidence="10 11">
    <name type="scientific">Mucilaginibacter terrae</name>
    <dbReference type="NCBI Taxonomy" id="1955052"/>
    <lineage>
        <taxon>Bacteria</taxon>
        <taxon>Pseudomonadati</taxon>
        <taxon>Bacteroidota</taxon>
        <taxon>Sphingobacteriia</taxon>
        <taxon>Sphingobacteriales</taxon>
        <taxon>Sphingobacteriaceae</taxon>
        <taxon>Mucilaginibacter</taxon>
    </lineage>
</organism>
<dbReference type="Gene3D" id="1.20.1250.20">
    <property type="entry name" value="MFS general substrate transporter like domains"/>
    <property type="match status" value="1"/>
</dbReference>
<dbReference type="PANTHER" id="PTHR43528">
    <property type="entry name" value="ALPHA-KETOGLUTARATE PERMEASE"/>
    <property type="match status" value="1"/>
</dbReference>
<feature type="transmembrane region" description="Helical" evidence="8">
    <location>
        <begin position="309"/>
        <end position="326"/>
    </location>
</feature>
<evidence type="ECO:0000313" key="11">
    <source>
        <dbReference type="Proteomes" id="UP001258315"/>
    </source>
</evidence>
<feature type="transmembrane region" description="Helical" evidence="8">
    <location>
        <begin position="31"/>
        <end position="47"/>
    </location>
</feature>
<dbReference type="Proteomes" id="UP001258315">
    <property type="component" value="Unassembled WGS sequence"/>
</dbReference>
<dbReference type="RefSeq" id="WP_311952509.1">
    <property type="nucleotide sequence ID" value="NZ_JAVLVU010000001.1"/>
</dbReference>
<feature type="transmembrane region" description="Helical" evidence="8">
    <location>
        <begin position="241"/>
        <end position="258"/>
    </location>
</feature>
<evidence type="ECO:0000259" key="9">
    <source>
        <dbReference type="PROSITE" id="PS50850"/>
    </source>
</evidence>
<keyword evidence="2" id="KW-0813">Transport</keyword>
<feature type="transmembrane region" description="Helical" evidence="8">
    <location>
        <begin position="332"/>
        <end position="356"/>
    </location>
</feature>
<name>A0ABU3GYG0_9SPHI</name>